<dbReference type="Proteomes" id="UP001549799">
    <property type="component" value="Unassembled WGS sequence"/>
</dbReference>
<evidence type="ECO:0000313" key="1">
    <source>
        <dbReference type="EMBL" id="MET6990875.1"/>
    </source>
</evidence>
<evidence type="ECO:0008006" key="3">
    <source>
        <dbReference type="Google" id="ProtNLM"/>
    </source>
</evidence>
<evidence type="ECO:0000313" key="2">
    <source>
        <dbReference type="Proteomes" id="UP001549799"/>
    </source>
</evidence>
<keyword evidence="2" id="KW-1185">Reference proteome</keyword>
<accession>A0ABV2SVU9</accession>
<gene>
    <name evidence="1" type="ORF">ABXZ36_09475</name>
</gene>
<dbReference type="RefSeq" id="WP_354615275.1">
    <property type="nucleotide sequence ID" value="NZ_JBEXAE010000004.1"/>
</dbReference>
<organism evidence="1 2">
    <name type="scientific">Sediminicola arcticus</name>
    <dbReference type="NCBI Taxonomy" id="1574308"/>
    <lineage>
        <taxon>Bacteria</taxon>
        <taxon>Pseudomonadati</taxon>
        <taxon>Bacteroidota</taxon>
        <taxon>Flavobacteriia</taxon>
        <taxon>Flavobacteriales</taxon>
        <taxon>Flavobacteriaceae</taxon>
        <taxon>Sediminicola</taxon>
    </lineage>
</organism>
<name>A0ABV2SVU9_9FLAO</name>
<proteinExistence type="predicted"/>
<dbReference type="EMBL" id="JBEXAE010000004">
    <property type="protein sequence ID" value="MET6990875.1"/>
    <property type="molecule type" value="Genomic_DNA"/>
</dbReference>
<reference evidence="1 2" key="1">
    <citation type="submission" date="2024-07" db="EMBL/GenBank/DDBJ databases">
        <title>The genome sequence of type strain Sediminicola arcticus GDMCC 1.2805.</title>
        <authorList>
            <person name="Liu Y."/>
        </authorList>
    </citation>
    <scope>NUCLEOTIDE SEQUENCE [LARGE SCALE GENOMIC DNA]</scope>
    <source>
        <strain evidence="1 2">GDMCC 1.2805</strain>
    </source>
</reference>
<comment type="caution">
    <text evidence="1">The sequence shown here is derived from an EMBL/GenBank/DDBJ whole genome shotgun (WGS) entry which is preliminary data.</text>
</comment>
<protein>
    <recommendedName>
        <fullName evidence="3">Co-chaperone DjlA N-terminal domain-containing protein</fullName>
    </recommendedName>
</protein>
<sequence length="136" mass="15838">MLNSQKIGNELYQKLGKLFYAIAMADNDIRPIEVKRLKETVKEKWLDVDEIEDEFGTDAAYQIEIVFDWLQEEEEDGQLYFDEFKEFAEEHKNMINPKISTLIWKTGEAIAASFAGKNKSELIILAKLKLFLKSLE</sequence>